<proteinExistence type="inferred from homology"/>
<dbReference type="PANTHER" id="PTHR11527">
    <property type="entry name" value="HEAT-SHOCK PROTEIN 20 FAMILY MEMBER"/>
    <property type="match status" value="1"/>
</dbReference>
<evidence type="ECO:0000256" key="1">
    <source>
        <dbReference type="PROSITE-ProRule" id="PRU00285"/>
    </source>
</evidence>
<dbReference type="Gene3D" id="2.60.40.790">
    <property type="match status" value="1"/>
</dbReference>
<organism evidence="4 5">
    <name type="scientific">Rhodanobacter terrae</name>
    <dbReference type="NCBI Taxonomy" id="418647"/>
    <lineage>
        <taxon>Bacteria</taxon>
        <taxon>Pseudomonadati</taxon>
        <taxon>Pseudomonadota</taxon>
        <taxon>Gammaproteobacteria</taxon>
        <taxon>Lysobacterales</taxon>
        <taxon>Rhodanobacteraceae</taxon>
        <taxon>Rhodanobacter</taxon>
    </lineage>
</organism>
<reference evidence="5" key="1">
    <citation type="journal article" date="2019" name="Int. J. Syst. Evol. Microbiol.">
        <title>The Global Catalogue of Microorganisms (GCM) 10K type strain sequencing project: providing services to taxonomists for standard genome sequencing and annotation.</title>
        <authorList>
            <consortium name="The Broad Institute Genomics Platform"/>
            <consortium name="The Broad Institute Genome Sequencing Center for Infectious Disease"/>
            <person name="Wu L."/>
            <person name="Ma J."/>
        </authorList>
    </citation>
    <scope>NUCLEOTIDE SEQUENCE [LARGE SCALE GENOMIC DNA]</scope>
    <source>
        <strain evidence="5">CGMCC 1.13587</strain>
    </source>
</reference>
<dbReference type="Proteomes" id="UP001596111">
    <property type="component" value="Unassembled WGS sequence"/>
</dbReference>
<dbReference type="CDD" id="cd06464">
    <property type="entry name" value="ACD_sHsps-like"/>
    <property type="match status" value="1"/>
</dbReference>
<dbReference type="Pfam" id="PF00011">
    <property type="entry name" value="HSP20"/>
    <property type="match status" value="1"/>
</dbReference>
<dbReference type="SUPFAM" id="SSF49764">
    <property type="entry name" value="HSP20-like chaperones"/>
    <property type="match status" value="1"/>
</dbReference>
<evidence type="ECO:0000256" key="2">
    <source>
        <dbReference type="RuleBase" id="RU003616"/>
    </source>
</evidence>
<comment type="similarity">
    <text evidence="1 2">Belongs to the small heat shock protein (HSP20) family.</text>
</comment>
<evidence type="ECO:0000313" key="5">
    <source>
        <dbReference type="Proteomes" id="UP001596111"/>
    </source>
</evidence>
<accession>A0ABW0SXZ2</accession>
<keyword evidence="5" id="KW-1185">Reference proteome</keyword>
<evidence type="ECO:0000259" key="3">
    <source>
        <dbReference type="PROSITE" id="PS01031"/>
    </source>
</evidence>
<feature type="domain" description="SHSP" evidence="3">
    <location>
        <begin position="36"/>
        <end position="147"/>
    </location>
</feature>
<dbReference type="PROSITE" id="PS01031">
    <property type="entry name" value="SHSP"/>
    <property type="match status" value="1"/>
</dbReference>
<dbReference type="EMBL" id="JBHSNG010000006">
    <property type="protein sequence ID" value="MFC5581120.1"/>
    <property type="molecule type" value="Genomic_DNA"/>
</dbReference>
<evidence type="ECO:0000313" key="4">
    <source>
        <dbReference type="EMBL" id="MFC5581120.1"/>
    </source>
</evidence>
<sequence length="147" mass="16594">MANLTRWSPFKSLSRFEQNAPFDDIFRGFGLRPQWSELEAPDVRIDVSENDGAYRVKAEMPGVDKNDIDVSINGNQVAISAEIKRESKKKDDERDICTERYYGQVYRSFSLPDEVDSGKASAHYEGGVLTLELPKQKSSSARKLTVS</sequence>
<protein>
    <submittedName>
        <fullName evidence="4">Hsp20/alpha crystallin family protein</fullName>
    </submittedName>
</protein>
<dbReference type="RefSeq" id="WP_377326245.1">
    <property type="nucleotide sequence ID" value="NZ_JBHSNG010000006.1"/>
</dbReference>
<dbReference type="InterPro" id="IPR008978">
    <property type="entry name" value="HSP20-like_chaperone"/>
</dbReference>
<dbReference type="InterPro" id="IPR031107">
    <property type="entry name" value="Small_HSP"/>
</dbReference>
<name>A0ABW0SXZ2_9GAMM</name>
<dbReference type="InterPro" id="IPR002068">
    <property type="entry name" value="A-crystallin/Hsp20_dom"/>
</dbReference>
<gene>
    <name evidence="4" type="ORF">ACFPPB_08360</name>
</gene>
<comment type="caution">
    <text evidence="4">The sequence shown here is derived from an EMBL/GenBank/DDBJ whole genome shotgun (WGS) entry which is preliminary data.</text>
</comment>